<dbReference type="PANTHER" id="PTHR34129">
    <property type="entry name" value="BLR1139 PROTEIN"/>
    <property type="match status" value="1"/>
</dbReference>
<evidence type="ECO:0000313" key="1">
    <source>
        <dbReference type="EMBL" id="MCT2586620.1"/>
    </source>
</evidence>
<dbReference type="Pfam" id="PF06108">
    <property type="entry name" value="DUF952"/>
    <property type="match status" value="1"/>
</dbReference>
<organism evidence="1 2">
    <name type="scientific">Actinophytocola gossypii</name>
    <dbReference type="NCBI Taxonomy" id="2812003"/>
    <lineage>
        <taxon>Bacteria</taxon>
        <taxon>Bacillati</taxon>
        <taxon>Actinomycetota</taxon>
        <taxon>Actinomycetes</taxon>
        <taxon>Pseudonocardiales</taxon>
        <taxon>Pseudonocardiaceae</taxon>
    </lineage>
</organism>
<dbReference type="RefSeq" id="WP_260194447.1">
    <property type="nucleotide sequence ID" value="NZ_JAFFZE010000019.1"/>
</dbReference>
<sequence length="115" mass="12446">MILHICRAGDWTPGEPYRPESLDTVGFVHFADPGTVHLPADRLFRGRTDLLLLRVDPARLTVPVRWEEGDPPDPGGVRFPHVYGPIDPAAVVSTHPFPPAADGSFHLPPELAAGG</sequence>
<dbReference type="Proteomes" id="UP001156441">
    <property type="component" value="Unassembled WGS sequence"/>
</dbReference>
<dbReference type="InterPro" id="IPR009297">
    <property type="entry name" value="DUF952"/>
</dbReference>
<keyword evidence="2" id="KW-1185">Reference proteome</keyword>
<name>A0ABT2JFH3_9PSEU</name>
<comment type="caution">
    <text evidence="1">The sequence shown here is derived from an EMBL/GenBank/DDBJ whole genome shotgun (WGS) entry which is preliminary data.</text>
</comment>
<dbReference type="PANTHER" id="PTHR34129:SF1">
    <property type="entry name" value="DUF952 DOMAIN-CONTAINING PROTEIN"/>
    <property type="match status" value="1"/>
</dbReference>
<gene>
    <name evidence="1" type="ORF">JT362_26210</name>
</gene>
<evidence type="ECO:0000313" key="2">
    <source>
        <dbReference type="Proteomes" id="UP001156441"/>
    </source>
</evidence>
<proteinExistence type="predicted"/>
<dbReference type="EMBL" id="JAFFZE010000019">
    <property type="protein sequence ID" value="MCT2586620.1"/>
    <property type="molecule type" value="Genomic_DNA"/>
</dbReference>
<dbReference type="SUPFAM" id="SSF56399">
    <property type="entry name" value="ADP-ribosylation"/>
    <property type="match status" value="1"/>
</dbReference>
<accession>A0ABT2JFH3</accession>
<dbReference type="Gene3D" id="3.20.170.20">
    <property type="entry name" value="Protein of unknown function DUF952"/>
    <property type="match status" value="1"/>
</dbReference>
<protein>
    <submittedName>
        <fullName evidence="1">DUF952 domain-containing protein</fullName>
    </submittedName>
</protein>
<reference evidence="1 2" key="1">
    <citation type="submission" date="2021-02" db="EMBL/GenBank/DDBJ databases">
        <title>Actinophytocola xerophila sp. nov., isolated from soil of cotton cropping field.</title>
        <authorList>
            <person name="Huang R."/>
            <person name="Chen X."/>
            <person name="Ge X."/>
            <person name="Liu W."/>
        </authorList>
    </citation>
    <scope>NUCLEOTIDE SEQUENCE [LARGE SCALE GENOMIC DNA]</scope>
    <source>
        <strain evidence="1 2">S1-96</strain>
    </source>
</reference>